<dbReference type="Proteomes" id="UP000878956">
    <property type="component" value="Unassembled WGS sequence"/>
</dbReference>
<evidence type="ECO:0000313" key="2">
    <source>
        <dbReference type="EMBL" id="HBH1544377.1"/>
    </source>
</evidence>
<evidence type="ECO:0000313" key="3">
    <source>
        <dbReference type="Proteomes" id="UP000878956"/>
    </source>
</evidence>
<dbReference type="AlphaFoldDB" id="A0AAN5VQM8"/>
<name>A0AAN5VQM8_CLODI</name>
<proteinExistence type="predicted"/>
<dbReference type="InterPro" id="IPR025197">
    <property type="entry name" value="DUF4116"/>
</dbReference>
<comment type="caution">
    <text evidence="2">The sequence shown here is derived from an EMBL/GenBank/DDBJ whole genome shotgun (WGS) entry which is preliminary data.</text>
</comment>
<organism evidence="2 3">
    <name type="scientific">Clostridioides difficile</name>
    <name type="common">Peptoclostridium difficile</name>
    <dbReference type="NCBI Taxonomy" id="1496"/>
    <lineage>
        <taxon>Bacteria</taxon>
        <taxon>Bacillati</taxon>
        <taxon>Bacillota</taxon>
        <taxon>Clostridia</taxon>
        <taxon>Peptostreptococcales</taxon>
        <taxon>Peptostreptococcaceae</taxon>
        <taxon>Clostridioides</taxon>
    </lineage>
</organism>
<dbReference type="EMBL" id="DAEPXK010000077">
    <property type="protein sequence ID" value="HBH1544377.1"/>
    <property type="molecule type" value="Genomic_DNA"/>
</dbReference>
<dbReference type="RefSeq" id="WP_009899178.1">
    <property type="nucleotide sequence ID" value="NZ_FUQT01000003.1"/>
</dbReference>
<reference evidence="2" key="2">
    <citation type="submission" date="2021-06" db="EMBL/GenBank/DDBJ databases">
        <authorList>
            <consortium name="NCBI Pathogen Detection Project"/>
        </authorList>
    </citation>
    <scope>NUCLEOTIDE SEQUENCE</scope>
    <source>
        <strain evidence="2">HN1000</strain>
    </source>
</reference>
<protein>
    <submittedName>
        <fullName evidence="2">DUF4116 domain-containing protein</fullName>
    </submittedName>
</protein>
<dbReference type="Pfam" id="PF13475">
    <property type="entry name" value="DUF4116"/>
    <property type="match status" value="1"/>
</dbReference>
<gene>
    <name evidence="2" type="ORF">KRM00_003926</name>
</gene>
<sequence>MFKSKGVLTLLRENEIDLKYAKVQSYEKWLNAINKDPLYIKHIGVAEINLSQEQINSLCLIAVRQRPWTISYVKDQTPRLCIEAVKDWGSSLQYIREQTNKICLRAVKDYGLALQYVKKQTTEICIEAVMENGLALKFVDWDRFSKEQIDKICREALKQDKLAIRYIKDKEYYLKEFDIKYLEEQGKASEVIAVKEHGEWLFTVGCQEDITKEEFIHRIYNTGGGFDLEKGINVHRQVYINFLEQF</sequence>
<feature type="domain" description="DUF4116" evidence="1">
    <location>
        <begin position="102"/>
        <end position="140"/>
    </location>
</feature>
<evidence type="ECO:0000259" key="1">
    <source>
        <dbReference type="Pfam" id="PF13475"/>
    </source>
</evidence>
<accession>A0AAN5VQM8</accession>
<reference evidence="2" key="1">
    <citation type="journal article" date="2018" name="Genome Biol.">
        <title>SKESA: strategic k-mer extension for scrupulous assemblies.</title>
        <authorList>
            <person name="Souvorov A."/>
            <person name="Agarwala R."/>
            <person name="Lipman D.J."/>
        </authorList>
    </citation>
    <scope>NUCLEOTIDE SEQUENCE</scope>
    <source>
        <strain evidence="2">HN1000</strain>
    </source>
</reference>